<protein>
    <submittedName>
        <fullName evidence="1">Uncharacterized protein</fullName>
    </submittedName>
</protein>
<organism evidence="1 2">
    <name type="scientific">Klebsiella pneumoniae</name>
    <dbReference type="NCBI Taxonomy" id="573"/>
    <lineage>
        <taxon>Bacteria</taxon>
        <taxon>Pseudomonadati</taxon>
        <taxon>Pseudomonadota</taxon>
        <taxon>Gammaproteobacteria</taxon>
        <taxon>Enterobacterales</taxon>
        <taxon>Enterobacteriaceae</taxon>
        <taxon>Klebsiella/Raoultella group</taxon>
        <taxon>Klebsiella</taxon>
        <taxon>Klebsiella pneumoniae complex</taxon>
    </lineage>
</organism>
<gene>
    <name evidence="1" type="ORF">NCTC9128_01916</name>
</gene>
<dbReference type="Proteomes" id="UP000251088">
    <property type="component" value="Unassembled WGS sequence"/>
</dbReference>
<sequence length="178" mass="18763">MPGGAALAPAYISVTFVAVRRLGKAQPPPGKNRRLAPGCPLPGGAALAPAYVSVTFVAVRRPGKAQPPPGKNRRLAPDAHCRAALRLRRPTFPCHLSQFVGPVRRSRHRQKQAPGAGCPLPGGAALAPAYLSVTFVAARRPGKAQPPPGKNRRLAPDIHAGRRCACAGLRFRDICRSS</sequence>
<proteinExistence type="predicted"/>
<dbReference type="EMBL" id="UAWN01000007">
    <property type="protein sequence ID" value="SQC13129.1"/>
    <property type="molecule type" value="Genomic_DNA"/>
</dbReference>
<reference evidence="1 2" key="1">
    <citation type="submission" date="2018-06" db="EMBL/GenBank/DDBJ databases">
        <authorList>
            <consortium name="Pathogen Informatics"/>
            <person name="Doyle S."/>
        </authorList>
    </citation>
    <scope>NUCLEOTIDE SEQUENCE [LARGE SCALE GENOMIC DNA]</scope>
    <source>
        <strain evidence="1 2">NCTC9128</strain>
    </source>
</reference>
<name>A0A2X3ELJ1_KLEPN</name>
<accession>A0A2X3ELJ1</accession>
<evidence type="ECO:0000313" key="1">
    <source>
        <dbReference type="EMBL" id="SQC13129.1"/>
    </source>
</evidence>
<dbReference type="AlphaFoldDB" id="A0A2X3ELJ1"/>
<evidence type="ECO:0000313" key="2">
    <source>
        <dbReference type="Proteomes" id="UP000251088"/>
    </source>
</evidence>